<feature type="region of interest" description="Disordered" evidence="8">
    <location>
        <begin position="1"/>
        <end position="24"/>
    </location>
</feature>
<feature type="transmembrane region" description="Helical" evidence="7">
    <location>
        <begin position="257"/>
        <end position="283"/>
    </location>
</feature>
<dbReference type="InterPro" id="IPR000515">
    <property type="entry name" value="MetI-like"/>
</dbReference>
<keyword evidence="3" id="KW-1003">Cell membrane</keyword>
<evidence type="ECO:0000256" key="8">
    <source>
        <dbReference type="SAM" id="MobiDB-lite"/>
    </source>
</evidence>
<organism evidence="10 11">
    <name type="scientific">Falsiruegeria litorea R37</name>
    <dbReference type="NCBI Taxonomy" id="1200284"/>
    <lineage>
        <taxon>Bacteria</taxon>
        <taxon>Pseudomonadati</taxon>
        <taxon>Pseudomonadota</taxon>
        <taxon>Alphaproteobacteria</taxon>
        <taxon>Rhodobacterales</taxon>
        <taxon>Roseobacteraceae</taxon>
        <taxon>Falsiruegeria</taxon>
    </lineage>
</organism>
<dbReference type="Pfam" id="PF00528">
    <property type="entry name" value="BPD_transp_1"/>
    <property type="match status" value="1"/>
</dbReference>
<evidence type="ECO:0000259" key="9">
    <source>
        <dbReference type="PROSITE" id="PS50928"/>
    </source>
</evidence>
<dbReference type="PANTHER" id="PTHR30151">
    <property type="entry name" value="ALKANE SULFONATE ABC TRANSPORTER-RELATED, MEMBRANE SUBUNIT"/>
    <property type="match status" value="1"/>
</dbReference>
<keyword evidence="2 7" id="KW-0813">Transport</keyword>
<evidence type="ECO:0000256" key="3">
    <source>
        <dbReference type="ARBA" id="ARBA00022475"/>
    </source>
</evidence>
<dbReference type="GO" id="GO:0005886">
    <property type="term" value="C:plasma membrane"/>
    <property type="evidence" value="ECO:0007669"/>
    <property type="project" value="UniProtKB-SubCell"/>
</dbReference>
<evidence type="ECO:0000256" key="1">
    <source>
        <dbReference type="ARBA" id="ARBA00004651"/>
    </source>
</evidence>
<dbReference type="InterPro" id="IPR035906">
    <property type="entry name" value="MetI-like_sf"/>
</dbReference>
<evidence type="ECO:0000256" key="4">
    <source>
        <dbReference type="ARBA" id="ARBA00022692"/>
    </source>
</evidence>
<dbReference type="EMBL" id="FWFO01000006">
    <property type="protein sequence ID" value="SLN71688.1"/>
    <property type="molecule type" value="Genomic_DNA"/>
</dbReference>
<keyword evidence="11" id="KW-1185">Reference proteome</keyword>
<dbReference type="SUPFAM" id="SSF161098">
    <property type="entry name" value="MetI-like"/>
    <property type="match status" value="1"/>
</dbReference>
<feature type="transmembrane region" description="Helical" evidence="7">
    <location>
        <begin position="99"/>
        <end position="124"/>
    </location>
</feature>
<name>A0A1Y5TT12_9RHOB</name>
<evidence type="ECO:0000256" key="5">
    <source>
        <dbReference type="ARBA" id="ARBA00022989"/>
    </source>
</evidence>
<evidence type="ECO:0000313" key="11">
    <source>
        <dbReference type="Proteomes" id="UP000193077"/>
    </source>
</evidence>
<sequence>MGSIQGKEMSDTSIKAGNPELTKTRDKPKKLQLLVTLSGKQTMTYGLIGALVFFGLWEVAHLLTAEEAKRFLPSPLSVVQALITLIQEKDYMADVGISAYRIFGSFFIACVIAVPLGILMGCFAPIRALINPVISGARYLPAASFIPLLLVWFGPTDSQKMALLVLGVVFFLIALILDNTEAVAKELIEAAQTMGASRREIVINVVGRAASPAIMDSMRNMIAVAYTYLVIAEIVAAQDGIGAVMMRAGRFLKVDVIMAGILTIGIMGVLTDIVFRVVAHYAFPWNRKRKG</sequence>
<dbReference type="PANTHER" id="PTHR30151:SF0">
    <property type="entry name" value="ABC TRANSPORTER PERMEASE PROTEIN MJ0413-RELATED"/>
    <property type="match status" value="1"/>
</dbReference>
<evidence type="ECO:0000256" key="2">
    <source>
        <dbReference type="ARBA" id="ARBA00022448"/>
    </source>
</evidence>
<accession>A0A1Y5TT12</accession>
<dbReference type="PROSITE" id="PS50928">
    <property type="entry name" value="ABC_TM1"/>
    <property type="match status" value="1"/>
</dbReference>
<reference evidence="10 11" key="1">
    <citation type="submission" date="2017-03" db="EMBL/GenBank/DDBJ databases">
        <authorList>
            <person name="Afonso C.L."/>
            <person name="Miller P.J."/>
            <person name="Scott M.A."/>
            <person name="Spackman E."/>
            <person name="Goraichik I."/>
            <person name="Dimitrov K.M."/>
            <person name="Suarez D.L."/>
            <person name="Swayne D.E."/>
        </authorList>
    </citation>
    <scope>NUCLEOTIDE SEQUENCE [LARGE SCALE GENOMIC DNA]</scope>
    <source>
        <strain evidence="10 11">CECT 7639</strain>
    </source>
</reference>
<dbReference type="CDD" id="cd06261">
    <property type="entry name" value="TM_PBP2"/>
    <property type="match status" value="1"/>
</dbReference>
<protein>
    <submittedName>
        <fullName evidence="10">Putative aliphatic sulfonates transport permease protein SsuC</fullName>
    </submittedName>
</protein>
<feature type="transmembrane region" description="Helical" evidence="7">
    <location>
        <begin position="223"/>
        <end position="245"/>
    </location>
</feature>
<feature type="domain" description="ABC transmembrane type-1" evidence="9">
    <location>
        <begin position="95"/>
        <end position="279"/>
    </location>
</feature>
<comment type="subcellular location">
    <subcellularLocation>
        <location evidence="1 7">Cell membrane</location>
        <topology evidence="1 7">Multi-pass membrane protein</topology>
    </subcellularLocation>
</comment>
<evidence type="ECO:0000256" key="7">
    <source>
        <dbReference type="RuleBase" id="RU363032"/>
    </source>
</evidence>
<feature type="transmembrane region" description="Helical" evidence="7">
    <location>
        <begin position="161"/>
        <end position="177"/>
    </location>
</feature>
<feature type="transmembrane region" description="Helical" evidence="7">
    <location>
        <begin position="43"/>
        <end position="64"/>
    </location>
</feature>
<evidence type="ECO:0000256" key="6">
    <source>
        <dbReference type="ARBA" id="ARBA00023136"/>
    </source>
</evidence>
<evidence type="ECO:0000313" key="10">
    <source>
        <dbReference type="EMBL" id="SLN71688.1"/>
    </source>
</evidence>
<keyword evidence="5 7" id="KW-1133">Transmembrane helix</keyword>
<feature type="transmembrane region" description="Helical" evidence="7">
    <location>
        <begin position="136"/>
        <end position="155"/>
    </location>
</feature>
<dbReference type="GO" id="GO:0055085">
    <property type="term" value="P:transmembrane transport"/>
    <property type="evidence" value="ECO:0007669"/>
    <property type="project" value="InterPro"/>
</dbReference>
<dbReference type="Gene3D" id="1.10.3720.10">
    <property type="entry name" value="MetI-like"/>
    <property type="match status" value="1"/>
</dbReference>
<comment type="similarity">
    <text evidence="7">Belongs to the binding-protein-dependent transport system permease family.</text>
</comment>
<dbReference type="AlphaFoldDB" id="A0A1Y5TT12"/>
<gene>
    <name evidence="10" type="primary">ssuC_6</name>
    <name evidence="10" type="ORF">TRL7639_04269</name>
</gene>
<keyword evidence="6 7" id="KW-0472">Membrane</keyword>
<dbReference type="Proteomes" id="UP000193077">
    <property type="component" value="Unassembled WGS sequence"/>
</dbReference>
<keyword evidence="4 7" id="KW-0812">Transmembrane</keyword>
<proteinExistence type="inferred from homology"/>